<dbReference type="PANTHER" id="PTHR33194:SF4">
    <property type="entry name" value="CCHC-TYPE DOMAIN-CONTAINING PROTEIN"/>
    <property type="match status" value="1"/>
</dbReference>
<feature type="domain" description="Retrotransposon gag" evidence="1">
    <location>
        <begin position="44"/>
        <end position="129"/>
    </location>
</feature>
<proteinExistence type="predicted"/>
<dbReference type="Pfam" id="PF03732">
    <property type="entry name" value="Retrotrans_gag"/>
    <property type="match status" value="1"/>
</dbReference>
<evidence type="ECO:0000259" key="1">
    <source>
        <dbReference type="Pfam" id="PF03732"/>
    </source>
</evidence>
<dbReference type="PANTHER" id="PTHR33194">
    <property type="entry name" value="ZINC KNUCKLE DOMAINCONTAINING PROTEIN"/>
    <property type="match status" value="1"/>
</dbReference>
<dbReference type="AlphaFoldDB" id="A0A6V7JG25"/>
<evidence type="ECO:0000313" key="2">
    <source>
        <dbReference type="EMBL" id="CAD1551247.1"/>
    </source>
</evidence>
<organism evidence="2">
    <name type="scientific">Bracon brevicornis</name>
    <dbReference type="NCBI Taxonomy" id="1563983"/>
    <lineage>
        <taxon>Eukaryota</taxon>
        <taxon>Metazoa</taxon>
        <taxon>Ecdysozoa</taxon>
        <taxon>Arthropoda</taxon>
        <taxon>Hexapoda</taxon>
        <taxon>Insecta</taxon>
        <taxon>Pterygota</taxon>
        <taxon>Neoptera</taxon>
        <taxon>Endopterygota</taxon>
        <taxon>Hymenoptera</taxon>
        <taxon>Apocrita</taxon>
        <taxon>Ichneumonoidea</taxon>
        <taxon>Braconidae</taxon>
        <taxon>Braconinae</taxon>
        <taxon>Bracon</taxon>
    </lineage>
</organism>
<protein>
    <recommendedName>
        <fullName evidence="1">Retrotransposon gag domain-containing protein</fullName>
    </recommendedName>
</protein>
<name>A0A6V7JG25_9HYME</name>
<dbReference type="InterPro" id="IPR005162">
    <property type="entry name" value="Retrotrans_gag_dom"/>
</dbReference>
<reference evidence="2" key="1">
    <citation type="submission" date="2020-07" db="EMBL/GenBank/DDBJ databases">
        <authorList>
            <person name="Ferguson B K."/>
        </authorList>
    </citation>
    <scope>NUCLEOTIDE SEQUENCE</scope>
    <source>
        <strain evidence="2">L06</strain>
    </source>
</reference>
<sequence length="157" mass="18626">MNLMQKWDLTPFSGKRGEDIEHFISRIEEGLACFTVTDLTILRVLPFYLRGGALTWFRAHATQLTTWERTRENLRSRYDDPDYQRTLRREIDQRTQGDQEAIGDYLACMQGLFARLDPPWTEREQVETAHANLLPAYRVWLRINRYTTLNELEEMAI</sequence>
<gene>
    <name evidence="2" type="ORF">BBRV_LOCUS52244</name>
</gene>
<dbReference type="EMBL" id="CADCXW020000016">
    <property type="protein sequence ID" value="CAD1551247.1"/>
    <property type="molecule type" value="Genomic_DNA"/>
</dbReference>
<accession>A0A6V7JG25</accession>